<evidence type="ECO:0000313" key="3">
    <source>
        <dbReference type="Proteomes" id="UP000322699"/>
    </source>
</evidence>
<protein>
    <submittedName>
        <fullName evidence="2">Uncharacterized protein</fullName>
    </submittedName>
</protein>
<reference evidence="2 3" key="1">
    <citation type="submission" date="2019-08" db="EMBL/GenBank/DDBJ databases">
        <title>Deep-cultivation of Planctomycetes and their phenomic and genomic characterization uncovers novel biology.</title>
        <authorList>
            <person name="Wiegand S."/>
            <person name="Jogler M."/>
            <person name="Boedeker C."/>
            <person name="Pinto D."/>
            <person name="Vollmers J."/>
            <person name="Rivas-Marin E."/>
            <person name="Kohn T."/>
            <person name="Peeters S.H."/>
            <person name="Heuer A."/>
            <person name="Rast P."/>
            <person name="Oberbeckmann S."/>
            <person name="Bunk B."/>
            <person name="Jeske O."/>
            <person name="Meyerdierks A."/>
            <person name="Storesund J.E."/>
            <person name="Kallscheuer N."/>
            <person name="Luecker S."/>
            <person name="Lage O.M."/>
            <person name="Pohl T."/>
            <person name="Merkel B.J."/>
            <person name="Hornburger P."/>
            <person name="Mueller R.-W."/>
            <person name="Bruemmer F."/>
            <person name="Labrenz M."/>
            <person name="Spormann A.M."/>
            <person name="Op Den Camp H."/>
            <person name="Overmann J."/>
            <person name="Amann R."/>
            <person name="Jetten M.S.M."/>
            <person name="Mascher T."/>
            <person name="Medema M.H."/>
            <person name="Devos D.P."/>
            <person name="Kaster A.-K."/>
            <person name="Ovreas L."/>
            <person name="Rohde M."/>
            <person name="Galperin M.Y."/>
            <person name="Jogler C."/>
        </authorList>
    </citation>
    <scope>NUCLEOTIDE SEQUENCE [LARGE SCALE GENOMIC DNA]</scope>
    <source>
        <strain evidence="2 3">LF1</strain>
    </source>
</reference>
<keyword evidence="1" id="KW-0472">Membrane</keyword>
<sequence>MDFDEIKLVPISSSRLDKGGSKRLNADLDRDSVKSALPESDGKEFPLGLVREDGECLTEEQRFENARNLYNQTSGLYPRQRHYPTLEAMQRLSRIFGYVAIAIVFPYLIGRMVYIIYTTDQGLLLELGRYSEFAIPVLFGTVGMVGFLFASAEGIQLFIDVQDNLLRIANRTGRRKD</sequence>
<dbReference type="RefSeq" id="WP_068267243.1">
    <property type="nucleotide sequence ID" value="NZ_LWSK01000175.1"/>
</dbReference>
<evidence type="ECO:0000256" key="1">
    <source>
        <dbReference type="SAM" id="Phobius"/>
    </source>
</evidence>
<gene>
    <name evidence="2" type="ORF">LF1_24920</name>
</gene>
<organism evidence="2 3">
    <name type="scientific">Rubripirellula obstinata</name>
    <dbReference type="NCBI Taxonomy" id="406547"/>
    <lineage>
        <taxon>Bacteria</taxon>
        <taxon>Pseudomonadati</taxon>
        <taxon>Planctomycetota</taxon>
        <taxon>Planctomycetia</taxon>
        <taxon>Pirellulales</taxon>
        <taxon>Pirellulaceae</taxon>
        <taxon>Rubripirellula</taxon>
    </lineage>
</organism>
<dbReference type="AlphaFoldDB" id="A0A5B1CKV0"/>
<keyword evidence="1" id="KW-1133">Transmembrane helix</keyword>
<keyword evidence="3" id="KW-1185">Reference proteome</keyword>
<keyword evidence="1" id="KW-0812">Transmembrane</keyword>
<proteinExistence type="predicted"/>
<dbReference type="EMBL" id="VRLW01000001">
    <property type="protein sequence ID" value="KAA1259954.1"/>
    <property type="molecule type" value="Genomic_DNA"/>
</dbReference>
<accession>A0A5B1CKV0</accession>
<name>A0A5B1CKV0_9BACT</name>
<feature type="transmembrane region" description="Helical" evidence="1">
    <location>
        <begin position="137"/>
        <end position="159"/>
    </location>
</feature>
<comment type="caution">
    <text evidence="2">The sequence shown here is derived from an EMBL/GenBank/DDBJ whole genome shotgun (WGS) entry which is preliminary data.</text>
</comment>
<dbReference type="OrthoDB" id="292516at2"/>
<evidence type="ECO:0000313" key="2">
    <source>
        <dbReference type="EMBL" id="KAA1259954.1"/>
    </source>
</evidence>
<feature type="transmembrane region" description="Helical" evidence="1">
    <location>
        <begin position="95"/>
        <end position="117"/>
    </location>
</feature>
<dbReference type="Proteomes" id="UP000322699">
    <property type="component" value="Unassembled WGS sequence"/>
</dbReference>